<dbReference type="OrthoDB" id="769005at2759"/>
<keyword evidence="2" id="KW-0732">Signal</keyword>
<evidence type="ECO:0000313" key="3">
    <source>
        <dbReference type="EMBL" id="PIN07488.1"/>
    </source>
</evidence>
<proteinExistence type="predicted"/>
<feature type="chain" id="PRO_5015080139" description="Non-specific serine/threonine protein kinase" evidence="2">
    <location>
        <begin position="23"/>
        <end position="200"/>
    </location>
</feature>
<comment type="caution">
    <text evidence="4">The sequence shown here is derived from an EMBL/GenBank/DDBJ whole genome shotgun (WGS) entry which is preliminary data.</text>
</comment>
<accession>A0A2G9H793</accession>
<evidence type="ECO:0000256" key="2">
    <source>
        <dbReference type="SAM" id="SignalP"/>
    </source>
</evidence>
<evidence type="ECO:0000313" key="5">
    <source>
        <dbReference type="Proteomes" id="UP000231279"/>
    </source>
</evidence>
<dbReference type="Proteomes" id="UP000231279">
    <property type="component" value="Unassembled WGS sequence"/>
</dbReference>
<evidence type="ECO:0000313" key="4">
    <source>
        <dbReference type="EMBL" id="PIN13386.1"/>
    </source>
</evidence>
<organism evidence="4 5">
    <name type="scientific">Handroanthus impetiginosus</name>
    <dbReference type="NCBI Taxonomy" id="429701"/>
    <lineage>
        <taxon>Eukaryota</taxon>
        <taxon>Viridiplantae</taxon>
        <taxon>Streptophyta</taxon>
        <taxon>Embryophyta</taxon>
        <taxon>Tracheophyta</taxon>
        <taxon>Spermatophyta</taxon>
        <taxon>Magnoliopsida</taxon>
        <taxon>eudicotyledons</taxon>
        <taxon>Gunneridae</taxon>
        <taxon>Pentapetalae</taxon>
        <taxon>asterids</taxon>
        <taxon>lamiids</taxon>
        <taxon>Lamiales</taxon>
        <taxon>Bignoniaceae</taxon>
        <taxon>Crescentiina</taxon>
        <taxon>Tabebuia alliance</taxon>
        <taxon>Handroanthus</taxon>
    </lineage>
</organism>
<keyword evidence="5" id="KW-1185">Reference proteome</keyword>
<dbReference type="EMBL" id="NKXS01004076">
    <property type="protein sequence ID" value="PIN07488.1"/>
    <property type="molecule type" value="Genomic_DNA"/>
</dbReference>
<evidence type="ECO:0000256" key="1">
    <source>
        <dbReference type="SAM" id="Phobius"/>
    </source>
</evidence>
<dbReference type="PANTHER" id="PTHR35107">
    <property type="entry name" value="EXPRESSED PROTEIN"/>
    <property type="match status" value="1"/>
</dbReference>
<feature type="transmembrane region" description="Helical" evidence="1">
    <location>
        <begin position="120"/>
        <end position="145"/>
    </location>
</feature>
<name>A0A2G9H793_9LAMI</name>
<dbReference type="AlphaFoldDB" id="A0A2G9H793"/>
<reference evidence="5" key="2">
    <citation type="journal article" date="2018" name="Gigascience">
        <title>Genome assembly of the Pink Ipe (Handroanthus impetiginosus, Bignoniaceae), a highly valued, ecologically keystone Neotropical timber forest tree.</title>
        <authorList>
            <person name="Silva-Junior O.B."/>
            <person name="Grattapaglia D."/>
            <person name="Novaes E."/>
            <person name="Collevatti R.G."/>
        </authorList>
    </citation>
    <scope>NUCLEOTIDE SEQUENCE [LARGE SCALE GENOMIC DNA]</scope>
    <source>
        <strain evidence="5">cv. UFG-1</strain>
    </source>
</reference>
<reference evidence="4" key="3">
    <citation type="journal article" date="2018" name="Gigascience">
        <title>Genome assembly of the pink ipe (Handroanthus impetiginosus, Bignoniaceae), a highly-valued ecologically keystone neotropical timber forest tree.</title>
        <authorList>
            <person name="Silva-Junior O.B."/>
            <person name="Novaes E."/>
            <person name="Grattapaglia D."/>
            <person name="Collevatti R.G."/>
        </authorList>
    </citation>
    <scope>NUCLEOTIDE SEQUENCE [LARGE SCALE GENOMIC DNA]</scope>
    <source>
        <strain evidence="4">UFG-1</strain>
        <tissue evidence="4">Leaf</tissue>
    </source>
</reference>
<protein>
    <recommendedName>
        <fullName evidence="6">Non-specific serine/threonine protein kinase</fullName>
    </recommendedName>
</protein>
<dbReference type="PANTHER" id="PTHR35107:SF2">
    <property type="entry name" value="EXPRESSED PROTEIN"/>
    <property type="match status" value="1"/>
</dbReference>
<evidence type="ECO:0008006" key="6">
    <source>
        <dbReference type="Google" id="ProtNLM"/>
    </source>
</evidence>
<feature type="signal peptide" evidence="2">
    <location>
        <begin position="1"/>
        <end position="22"/>
    </location>
</feature>
<gene>
    <name evidence="4" type="ORF">CDL12_13987</name>
    <name evidence="3" type="ORF">CDL12_19945</name>
</gene>
<keyword evidence="1" id="KW-0812">Transmembrane</keyword>
<reference evidence="4" key="1">
    <citation type="submission" date="2017-07" db="EMBL/GenBank/DDBJ databases">
        <authorList>
            <person name="Sun Z.S."/>
            <person name="Albrecht U."/>
            <person name="Echele G."/>
            <person name="Lee C.C."/>
        </authorList>
    </citation>
    <scope>NUCLEOTIDE SEQUENCE</scope>
    <source>
        <strain evidence="4">UFG-1</strain>
        <tissue evidence="4">Leaf</tissue>
    </source>
</reference>
<sequence length="200" mass="22163">MAASTLPILLLVFLLAATVASARPCKTLFYFSATTTTTYYPYNSLNRNPNPNSIFHRHSPRYLTLIFTTTTTTRFPNHRGALNFFSNNPLEEDSQLTSSDFPVRFYSSVSSSIRDRTRDIISVLGALLFGVGCGVLTGLAVYLVWALFSPRRFDFDDVSSSSSDDDDDDVTVAKKLGYVAIPAEPKLVEDDLKKPAKEVV</sequence>
<keyword evidence="1" id="KW-0472">Membrane</keyword>
<dbReference type="STRING" id="429701.A0A2G9H793"/>
<dbReference type="EMBL" id="NKXS01002490">
    <property type="protein sequence ID" value="PIN13386.1"/>
    <property type="molecule type" value="Genomic_DNA"/>
</dbReference>
<keyword evidence="1" id="KW-1133">Transmembrane helix</keyword>